<feature type="active site" description="Proton donor" evidence="12">
    <location>
        <position position="55"/>
    </location>
</feature>
<dbReference type="GO" id="GO:0072527">
    <property type="term" value="P:pyrimidine-containing compound metabolic process"/>
    <property type="evidence" value="ECO:0007669"/>
    <property type="project" value="UniProtKB-ARBA"/>
</dbReference>
<dbReference type="CDD" id="cd01283">
    <property type="entry name" value="cytidine_deaminase"/>
    <property type="match status" value="1"/>
</dbReference>
<dbReference type="FunFam" id="3.40.140.10:FF:000008">
    <property type="entry name" value="Cytidine deaminase"/>
    <property type="match status" value="1"/>
</dbReference>
<evidence type="ECO:0000313" key="16">
    <source>
        <dbReference type="EMBL" id="SMB91000.1"/>
    </source>
</evidence>
<evidence type="ECO:0000256" key="1">
    <source>
        <dbReference type="ARBA" id="ARBA00001947"/>
    </source>
</evidence>
<dbReference type="GO" id="GO:0005829">
    <property type="term" value="C:cytosol"/>
    <property type="evidence" value="ECO:0007669"/>
    <property type="project" value="TreeGrafter"/>
</dbReference>
<feature type="binding site" evidence="13">
    <location>
        <position position="53"/>
    </location>
    <ligand>
        <name>Zn(2+)</name>
        <dbReference type="ChEBI" id="CHEBI:29105"/>
        <note>catalytic</note>
    </ligand>
</feature>
<evidence type="ECO:0000256" key="7">
    <source>
        <dbReference type="ARBA" id="ARBA00022801"/>
    </source>
</evidence>
<feature type="binding site" evidence="13">
    <location>
        <position position="89"/>
    </location>
    <ligand>
        <name>Zn(2+)</name>
        <dbReference type="ChEBI" id="CHEBI:29105"/>
        <note>catalytic</note>
    </ligand>
</feature>
<keyword evidence="8 13" id="KW-0862">Zinc</keyword>
<dbReference type="EMBL" id="FWWT01000017">
    <property type="protein sequence ID" value="SMB91000.1"/>
    <property type="molecule type" value="Genomic_DNA"/>
</dbReference>
<dbReference type="OrthoDB" id="9795347at2"/>
<proteinExistence type="inferred from homology"/>
<dbReference type="STRING" id="656914.SAMN00017405_1400"/>
<dbReference type="InterPro" id="IPR006262">
    <property type="entry name" value="Cyt_deam_tetra"/>
</dbReference>
<evidence type="ECO:0000313" key="17">
    <source>
        <dbReference type="Proteomes" id="UP000192731"/>
    </source>
</evidence>
<evidence type="ECO:0000256" key="14">
    <source>
        <dbReference type="RuleBase" id="RU364006"/>
    </source>
</evidence>
<dbReference type="PROSITE" id="PS51747">
    <property type="entry name" value="CYT_DCMP_DEAMINASES_2"/>
    <property type="match status" value="1"/>
</dbReference>
<evidence type="ECO:0000256" key="3">
    <source>
        <dbReference type="ARBA" id="ARBA00006576"/>
    </source>
</evidence>
<evidence type="ECO:0000256" key="13">
    <source>
        <dbReference type="PIRSR" id="PIRSR606262-3"/>
    </source>
</evidence>
<dbReference type="NCBIfam" id="TIGR01354">
    <property type="entry name" value="cyt_deam_tetra"/>
    <property type="match status" value="1"/>
</dbReference>
<comment type="function">
    <text evidence="2 14">This enzyme scavenges exogenous and endogenous cytidine and 2'-deoxycytidine for UMP synthesis.</text>
</comment>
<organism evidence="16 17">
    <name type="scientific">Desulfonispora thiosulfatigenes DSM 11270</name>
    <dbReference type="NCBI Taxonomy" id="656914"/>
    <lineage>
        <taxon>Bacteria</taxon>
        <taxon>Bacillati</taxon>
        <taxon>Bacillota</taxon>
        <taxon>Clostridia</taxon>
        <taxon>Eubacteriales</taxon>
        <taxon>Peptococcaceae</taxon>
        <taxon>Desulfonispora</taxon>
    </lineage>
</organism>
<comment type="cofactor">
    <cofactor evidence="1 13 14">
        <name>Zn(2+)</name>
        <dbReference type="ChEBI" id="CHEBI:29105"/>
    </cofactor>
</comment>
<dbReference type="GO" id="GO:0042802">
    <property type="term" value="F:identical protein binding"/>
    <property type="evidence" value="ECO:0007669"/>
    <property type="project" value="UniProtKB-ARBA"/>
</dbReference>
<dbReference type="InterPro" id="IPR016193">
    <property type="entry name" value="Cytidine_deaminase-like"/>
</dbReference>
<evidence type="ECO:0000256" key="2">
    <source>
        <dbReference type="ARBA" id="ARBA00003949"/>
    </source>
</evidence>
<evidence type="ECO:0000256" key="5">
    <source>
        <dbReference type="ARBA" id="ARBA00018266"/>
    </source>
</evidence>
<dbReference type="Gene3D" id="3.40.140.10">
    <property type="entry name" value="Cytidine Deaminase, domain 2"/>
    <property type="match status" value="1"/>
</dbReference>
<comment type="catalytic activity">
    <reaction evidence="11 14">
        <text>cytidine + H2O + H(+) = uridine + NH4(+)</text>
        <dbReference type="Rhea" id="RHEA:16069"/>
        <dbReference type="ChEBI" id="CHEBI:15377"/>
        <dbReference type="ChEBI" id="CHEBI:15378"/>
        <dbReference type="ChEBI" id="CHEBI:16704"/>
        <dbReference type="ChEBI" id="CHEBI:17562"/>
        <dbReference type="ChEBI" id="CHEBI:28938"/>
        <dbReference type="EC" id="3.5.4.5"/>
    </reaction>
</comment>
<evidence type="ECO:0000256" key="11">
    <source>
        <dbReference type="ARBA" id="ARBA00049558"/>
    </source>
</evidence>
<dbReference type="InterPro" id="IPR050202">
    <property type="entry name" value="Cyt/Deoxycyt_deaminase"/>
</dbReference>
<name>A0A1W1VCT4_DESTI</name>
<dbReference type="InterPro" id="IPR016192">
    <property type="entry name" value="APOBEC/CMP_deaminase_Zn-bd"/>
</dbReference>
<dbReference type="PANTHER" id="PTHR11644">
    <property type="entry name" value="CYTIDINE DEAMINASE"/>
    <property type="match status" value="1"/>
</dbReference>
<evidence type="ECO:0000256" key="9">
    <source>
        <dbReference type="ARBA" id="ARBA00032005"/>
    </source>
</evidence>
<dbReference type="SUPFAM" id="SSF53927">
    <property type="entry name" value="Cytidine deaminase-like"/>
    <property type="match status" value="1"/>
</dbReference>
<dbReference type="Pfam" id="PF00383">
    <property type="entry name" value="dCMP_cyt_deam_1"/>
    <property type="match status" value="1"/>
</dbReference>
<dbReference type="GO" id="GO:0004126">
    <property type="term" value="F:cytidine deaminase activity"/>
    <property type="evidence" value="ECO:0007669"/>
    <property type="project" value="UniProtKB-UniRule"/>
</dbReference>
<dbReference type="GO" id="GO:0008270">
    <property type="term" value="F:zinc ion binding"/>
    <property type="evidence" value="ECO:0007669"/>
    <property type="project" value="UniProtKB-UniRule"/>
</dbReference>
<gene>
    <name evidence="16" type="ORF">SAMN00017405_1400</name>
</gene>
<accession>A0A1W1VCT4</accession>
<evidence type="ECO:0000256" key="6">
    <source>
        <dbReference type="ARBA" id="ARBA00022723"/>
    </source>
</evidence>
<feature type="domain" description="CMP/dCMP-type deaminase" evidence="15">
    <location>
        <begin position="1"/>
        <end position="127"/>
    </location>
</feature>
<evidence type="ECO:0000256" key="12">
    <source>
        <dbReference type="PIRSR" id="PIRSR606262-1"/>
    </source>
</evidence>
<dbReference type="PANTHER" id="PTHR11644:SF2">
    <property type="entry name" value="CYTIDINE DEAMINASE"/>
    <property type="match status" value="1"/>
</dbReference>
<protein>
    <recommendedName>
        <fullName evidence="5 14">Cytidine deaminase</fullName>
        <ecNumber evidence="4 14">3.5.4.5</ecNumber>
    </recommendedName>
    <alternativeName>
        <fullName evidence="9 14">Cytidine aminohydrolase</fullName>
    </alternativeName>
</protein>
<comment type="similarity">
    <text evidence="3 14">Belongs to the cytidine and deoxycytidylate deaminase family.</text>
</comment>
<dbReference type="PROSITE" id="PS00903">
    <property type="entry name" value="CYT_DCMP_DEAMINASES_1"/>
    <property type="match status" value="1"/>
</dbReference>
<feature type="binding site" evidence="13">
    <location>
        <position position="86"/>
    </location>
    <ligand>
        <name>Zn(2+)</name>
        <dbReference type="ChEBI" id="CHEBI:29105"/>
        <note>catalytic</note>
    </ligand>
</feature>
<dbReference type="Proteomes" id="UP000192731">
    <property type="component" value="Unassembled WGS sequence"/>
</dbReference>
<reference evidence="16 17" key="1">
    <citation type="submission" date="2017-04" db="EMBL/GenBank/DDBJ databases">
        <authorList>
            <person name="Afonso C.L."/>
            <person name="Miller P.J."/>
            <person name="Scott M.A."/>
            <person name="Spackman E."/>
            <person name="Goraichik I."/>
            <person name="Dimitrov K.M."/>
            <person name="Suarez D.L."/>
            <person name="Swayne D.E."/>
        </authorList>
    </citation>
    <scope>NUCLEOTIDE SEQUENCE [LARGE SCALE GENOMIC DNA]</scope>
    <source>
        <strain evidence="16 17">DSM 11270</strain>
    </source>
</reference>
<keyword evidence="7 14" id="KW-0378">Hydrolase</keyword>
<keyword evidence="6 13" id="KW-0479">Metal-binding</keyword>
<dbReference type="RefSeq" id="WP_084053194.1">
    <property type="nucleotide sequence ID" value="NZ_FWWT01000017.1"/>
</dbReference>
<comment type="catalytic activity">
    <reaction evidence="10 14">
        <text>2'-deoxycytidine + H2O + H(+) = 2'-deoxyuridine + NH4(+)</text>
        <dbReference type="Rhea" id="RHEA:13433"/>
        <dbReference type="ChEBI" id="CHEBI:15377"/>
        <dbReference type="ChEBI" id="CHEBI:15378"/>
        <dbReference type="ChEBI" id="CHEBI:15698"/>
        <dbReference type="ChEBI" id="CHEBI:16450"/>
        <dbReference type="ChEBI" id="CHEBI:28938"/>
        <dbReference type="EC" id="3.5.4.5"/>
    </reaction>
</comment>
<evidence type="ECO:0000256" key="8">
    <source>
        <dbReference type="ARBA" id="ARBA00022833"/>
    </source>
</evidence>
<evidence type="ECO:0000259" key="15">
    <source>
        <dbReference type="PROSITE" id="PS51747"/>
    </source>
</evidence>
<dbReference type="GO" id="GO:0055086">
    <property type="term" value="P:nucleobase-containing small molecule metabolic process"/>
    <property type="evidence" value="ECO:0007669"/>
    <property type="project" value="UniProtKB-ARBA"/>
</dbReference>
<sequence>MNYKDLVEKALKAKENAYAPYSKFKVGAALLSNKEEVFTGCNVENASFGLTNCAERTAIFKAVSDGKKDFKAIALASDSDKIITPCGACRQVLLEFGPHIDVVMANNKGEYKVNKVMDLIPNGFDTEYLEEENKK</sequence>
<dbReference type="InterPro" id="IPR002125">
    <property type="entry name" value="CMP_dCMP_dom"/>
</dbReference>
<dbReference type="EC" id="3.5.4.5" evidence="4 14"/>
<evidence type="ECO:0000256" key="10">
    <source>
        <dbReference type="ARBA" id="ARBA00049252"/>
    </source>
</evidence>
<keyword evidence="17" id="KW-1185">Reference proteome</keyword>
<dbReference type="AlphaFoldDB" id="A0A1W1VCT4"/>
<evidence type="ECO:0000256" key="4">
    <source>
        <dbReference type="ARBA" id="ARBA00012783"/>
    </source>
</evidence>
<dbReference type="NCBIfam" id="NF004064">
    <property type="entry name" value="PRK05578.1"/>
    <property type="match status" value="1"/>
</dbReference>